<accession>A0ABU2CWW5</accession>
<sequence length="72" mass="8106">MNVSRKILVIIYIIFALLIPVVIFAPQSILSSFSDLQEEEATDNVEKVKNIIKFQILDLVETNAVLSSREDA</sequence>
<dbReference type="RefSeq" id="WP_310574260.1">
    <property type="nucleotide sequence ID" value="NZ_JAVKPK010000001.1"/>
</dbReference>
<evidence type="ECO:0000313" key="2">
    <source>
        <dbReference type="EMBL" id="MDR7664232.1"/>
    </source>
</evidence>
<name>A0ABU2CWW5_9EURY</name>
<feature type="transmembrane region" description="Helical" evidence="1">
    <location>
        <begin position="7"/>
        <end position="25"/>
    </location>
</feature>
<keyword evidence="1" id="KW-0812">Transmembrane</keyword>
<keyword evidence="1" id="KW-0472">Membrane</keyword>
<dbReference type="EMBL" id="JAVKPK010000001">
    <property type="protein sequence ID" value="MDR7664232.1"/>
    <property type="molecule type" value="Genomic_DNA"/>
</dbReference>
<reference evidence="3" key="1">
    <citation type="submission" date="2023-07" db="EMBL/GenBank/DDBJ databases">
        <title>Whole-genome sequencing of a new Methanosarcina sp. Z-7115.</title>
        <authorList>
            <person name="Zhilina T.N."/>
            <person name="Merkel A.Y."/>
        </authorList>
    </citation>
    <scope>NUCLEOTIDE SEQUENCE [LARGE SCALE GENOMIC DNA]</scope>
    <source>
        <strain evidence="3">Z-7115</strain>
    </source>
</reference>
<evidence type="ECO:0000256" key="1">
    <source>
        <dbReference type="SAM" id="Phobius"/>
    </source>
</evidence>
<protein>
    <submittedName>
        <fullName evidence="2">Uncharacterized protein</fullName>
    </submittedName>
</protein>
<proteinExistence type="predicted"/>
<comment type="caution">
    <text evidence="2">The sequence shown here is derived from an EMBL/GenBank/DDBJ whole genome shotgun (WGS) entry which is preliminary data.</text>
</comment>
<keyword evidence="1" id="KW-1133">Transmembrane helix</keyword>
<dbReference type="Proteomes" id="UP001246244">
    <property type="component" value="Unassembled WGS sequence"/>
</dbReference>
<gene>
    <name evidence="2" type="ORF">RG963_00235</name>
</gene>
<organism evidence="2 3">
    <name type="scientific">Methanosarcina baikalica</name>
    <dbReference type="NCBI Taxonomy" id="3073890"/>
    <lineage>
        <taxon>Archaea</taxon>
        <taxon>Methanobacteriati</taxon>
        <taxon>Methanobacteriota</taxon>
        <taxon>Stenosarchaea group</taxon>
        <taxon>Methanomicrobia</taxon>
        <taxon>Methanosarcinales</taxon>
        <taxon>Methanosarcinaceae</taxon>
        <taxon>Methanosarcina</taxon>
    </lineage>
</organism>
<evidence type="ECO:0000313" key="3">
    <source>
        <dbReference type="Proteomes" id="UP001246244"/>
    </source>
</evidence>
<keyword evidence="3" id="KW-1185">Reference proteome</keyword>